<accession>A0A4Q5LV99</accession>
<protein>
    <submittedName>
        <fullName evidence="1">Phosphoglycerate mutase</fullName>
    </submittedName>
</protein>
<sequence>MKIGLVRHFKVKQQLPKGFLIGHDALTDWYARYDEADIHYKNVDLRETNWEICYASPMSRAHNTARHIYKGNILLLDDLREISALNLMNTRYRLPLIVWAILIKRKTLANNPVREAAEKKLIDFVEKLLSGQEKEVLIVSHGFIMMLLQQVLAARGFTGEKFNNPANGKVYVFEKD</sequence>
<gene>
    <name evidence="1" type="ORF">EWM59_21175</name>
</gene>
<comment type="caution">
    <text evidence="1">The sequence shown here is derived from an EMBL/GenBank/DDBJ whole genome shotgun (WGS) entry which is preliminary data.</text>
</comment>
<dbReference type="EMBL" id="SEWF01000040">
    <property type="protein sequence ID" value="RYU93646.1"/>
    <property type="molecule type" value="Genomic_DNA"/>
</dbReference>
<dbReference type="AlphaFoldDB" id="A0A4Q5LV99"/>
<organism evidence="1 2">
    <name type="scientific">Emticicia agri</name>
    <dbReference type="NCBI Taxonomy" id="2492393"/>
    <lineage>
        <taxon>Bacteria</taxon>
        <taxon>Pseudomonadati</taxon>
        <taxon>Bacteroidota</taxon>
        <taxon>Cytophagia</taxon>
        <taxon>Cytophagales</taxon>
        <taxon>Leadbetterellaceae</taxon>
        <taxon>Emticicia</taxon>
    </lineage>
</organism>
<dbReference type="OrthoDB" id="1680942at2"/>
<evidence type="ECO:0000313" key="2">
    <source>
        <dbReference type="Proteomes" id="UP000293162"/>
    </source>
</evidence>
<dbReference type="RefSeq" id="WP_130023252.1">
    <property type="nucleotide sequence ID" value="NZ_SEWF01000040.1"/>
</dbReference>
<dbReference type="Pfam" id="PF00300">
    <property type="entry name" value="His_Phos_1"/>
    <property type="match status" value="1"/>
</dbReference>
<proteinExistence type="predicted"/>
<evidence type="ECO:0000313" key="1">
    <source>
        <dbReference type="EMBL" id="RYU93646.1"/>
    </source>
</evidence>
<dbReference type="Gene3D" id="3.40.50.1240">
    <property type="entry name" value="Phosphoglycerate mutase-like"/>
    <property type="match status" value="1"/>
</dbReference>
<reference evidence="1 2" key="1">
    <citation type="submission" date="2019-02" db="EMBL/GenBank/DDBJ databases">
        <title>Bacterial novel species Emticicia sp. 17J42-9 isolated from soil.</title>
        <authorList>
            <person name="Jung H.-Y."/>
        </authorList>
    </citation>
    <scope>NUCLEOTIDE SEQUENCE [LARGE SCALE GENOMIC DNA]</scope>
    <source>
        <strain evidence="1 2">17J42-9</strain>
    </source>
</reference>
<name>A0A4Q5LV99_9BACT</name>
<dbReference type="InterPro" id="IPR029033">
    <property type="entry name" value="His_PPase_superfam"/>
</dbReference>
<keyword evidence="2" id="KW-1185">Reference proteome</keyword>
<dbReference type="Proteomes" id="UP000293162">
    <property type="component" value="Unassembled WGS sequence"/>
</dbReference>
<dbReference type="SUPFAM" id="SSF53254">
    <property type="entry name" value="Phosphoglycerate mutase-like"/>
    <property type="match status" value="1"/>
</dbReference>
<dbReference type="InterPro" id="IPR013078">
    <property type="entry name" value="His_Pase_superF_clade-1"/>
</dbReference>